<protein>
    <submittedName>
        <fullName evidence="4">Stage III sporulation protein D</fullName>
    </submittedName>
</protein>
<organism evidence="4 5">
    <name type="scientific">Sporomusa termitida</name>
    <dbReference type="NCBI Taxonomy" id="2377"/>
    <lineage>
        <taxon>Bacteria</taxon>
        <taxon>Bacillati</taxon>
        <taxon>Bacillota</taxon>
        <taxon>Negativicutes</taxon>
        <taxon>Selenomonadales</taxon>
        <taxon>Sporomusaceae</taxon>
        <taxon>Sporomusa</taxon>
    </lineage>
</organism>
<dbReference type="Proteomes" id="UP000320776">
    <property type="component" value="Chromosome"/>
</dbReference>
<keyword evidence="2" id="KW-0238">DNA-binding</keyword>
<dbReference type="PROSITE" id="PS00894">
    <property type="entry name" value="HTH_DEOR_1"/>
    <property type="match status" value="1"/>
</dbReference>
<dbReference type="GO" id="GO:0003677">
    <property type="term" value="F:DNA binding"/>
    <property type="evidence" value="ECO:0007669"/>
    <property type="project" value="UniProtKB-KW"/>
</dbReference>
<name>A0A517DXL6_9FIRM</name>
<keyword evidence="5" id="KW-1185">Reference proteome</keyword>
<dbReference type="InterPro" id="IPR014208">
    <property type="entry name" value="Spore_III_D"/>
</dbReference>
<keyword evidence="1" id="KW-0805">Transcription regulation</keyword>
<dbReference type="EMBL" id="CP036259">
    <property type="protein sequence ID" value="QDR82104.1"/>
    <property type="molecule type" value="Genomic_DNA"/>
</dbReference>
<evidence type="ECO:0000313" key="4">
    <source>
        <dbReference type="EMBL" id="QDR82104.1"/>
    </source>
</evidence>
<proteinExistence type="predicted"/>
<evidence type="ECO:0000256" key="3">
    <source>
        <dbReference type="ARBA" id="ARBA00023163"/>
    </source>
</evidence>
<sequence>MKEYIRKRVLDICNHIMETKHTVRQTATVFGVSKSTVHKDMIERLPEINKRLAAKVKNILELNKAERHIRGGEATRKKYKEEKEEE</sequence>
<accession>A0A517DXL6</accession>
<dbReference type="OrthoDB" id="1682956at2"/>
<dbReference type="NCBIfam" id="TIGR02844">
    <property type="entry name" value="spore_III_D"/>
    <property type="match status" value="1"/>
</dbReference>
<dbReference type="InterPro" id="IPR018356">
    <property type="entry name" value="Tscrpt_reg_HTH_DeoR_CS"/>
</dbReference>
<keyword evidence="3" id="KW-0804">Transcription</keyword>
<dbReference type="AlphaFoldDB" id="A0A517DXL6"/>
<evidence type="ECO:0000256" key="1">
    <source>
        <dbReference type="ARBA" id="ARBA00023015"/>
    </source>
</evidence>
<evidence type="ECO:0000313" key="5">
    <source>
        <dbReference type="Proteomes" id="UP000320776"/>
    </source>
</evidence>
<dbReference type="KEGG" id="sted:SPTER_35250"/>
<dbReference type="Pfam" id="PF12116">
    <property type="entry name" value="SpoIIID"/>
    <property type="match status" value="1"/>
</dbReference>
<dbReference type="GO" id="GO:0003700">
    <property type="term" value="F:DNA-binding transcription factor activity"/>
    <property type="evidence" value="ECO:0007669"/>
    <property type="project" value="InterPro"/>
</dbReference>
<dbReference type="RefSeq" id="WP_144351525.1">
    <property type="nucleotide sequence ID" value="NZ_CP036259.1"/>
</dbReference>
<evidence type="ECO:0000256" key="2">
    <source>
        <dbReference type="ARBA" id="ARBA00023125"/>
    </source>
</evidence>
<gene>
    <name evidence="4" type="primary">spoIIID</name>
    <name evidence="4" type="ORF">SPTER_35250</name>
</gene>
<reference evidence="4 5" key="1">
    <citation type="submission" date="2019-02" db="EMBL/GenBank/DDBJ databases">
        <title>Closed genome of Sporomusa termitida DSM 4440.</title>
        <authorList>
            <person name="Poehlein A."/>
            <person name="Daniel R."/>
        </authorList>
    </citation>
    <scope>NUCLEOTIDE SEQUENCE [LARGE SCALE GENOMIC DNA]</scope>
    <source>
        <strain evidence="4 5">DSM 4440</strain>
    </source>
</reference>